<gene>
    <name evidence="1" type="ORF">RCL2_002032000</name>
</gene>
<dbReference type="EMBL" id="BLAL01000228">
    <property type="protein sequence ID" value="GES93576.1"/>
    <property type="molecule type" value="Genomic_DNA"/>
</dbReference>
<reference evidence="1" key="1">
    <citation type="submission" date="2019-10" db="EMBL/GenBank/DDBJ databases">
        <title>Conservation and host-specific expression of non-tandemly repeated heterogenous ribosome RNA gene in arbuscular mycorrhizal fungi.</title>
        <authorList>
            <person name="Maeda T."/>
            <person name="Kobayashi Y."/>
            <person name="Nakagawa T."/>
            <person name="Ezawa T."/>
            <person name="Yamaguchi K."/>
            <person name="Bino T."/>
            <person name="Nishimoto Y."/>
            <person name="Shigenobu S."/>
            <person name="Kawaguchi M."/>
        </authorList>
    </citation>
    <scope>NUCLEOTIDE SEQUENCE</scope>
    <source>
        <strain evidence="1">HR1</strain>
    </source>
</reference>
<dbReference type="AlphaFoldDB" id="A0A8H3QVM1"/>
<sequence>MESELEVLRQCNTEHEAKIVSLEGRNSLHEEKIVELKAKNADLVVENFELKTRDYEIQEQNRENSITKEEMITKQLDLLEDHIAHNCHGRNNPHAGQREIFPKKGKHISQFNNLKAMLKAPVIIYPDNECDSNKLEEKAEDKDKKPVKIQEQTVNSYGYTLIQNDSKIITSTFRRTVNSVAEKWENMQKDLQIIKEIIRNPVELKMTSRDWERHNTAQLLNLPEEIAFISVKELEREKVATNLRGGVNSPGELAKRFPILAQCIPKKLLPLVSQKSEYPYELNDPDRFSRAKLP</sequence>
<dbReference type="OrthoDB" id="2426012at2759"/>
<dbReference type="Proteomes" id="UP000615446">
    <property type="component" value="Unassembled WGS sequence"/>
</dbReference>
<proteinExistence type="predicted"/>
<comment type="caution">
    <text evidence="1">The sequence shown here is derived from an EMBL/GenBank/DDBJ whole genome shotgun (WGS) entry which is preliminary data.</text>
</comment>
<name>A0A8H3QVM1_9GLOM</name>
<organism evidence="1 2">
    <name type="scientific">Rhizophagus clarus</name>
    <dbReference type="NCBI Taxonomy" id="94130"/>
    <lineage>
        <taxon>Eukaryota</taxon>
        <taxon>Fungi</taxon>
        <taxon>Fungi incertae sedis</taxon>
        <taxon>Mucoromycota</taxon>
        <taxon>Glomeromycotina</taxon>
        <taxon>Glomeromycetes</taxon>
        <taxon>Glomerales</taxon>
        <taxon>Glomeraceae</taxon>
        <taxon>Rhizophagus</taxon>
    </lineage>
</organism>
<protein>
    <submittedName>
        <fullName evidence="1">Uncharacterized protein</fullName>
    </submittedName>
</protein>
<evidence type="ECO:0000313" key="2">
    <source>
        <dbReference type="Proteomes" id="UP000615446"/>
    </source>
</evidence>
<evidence type="ECO:0000313" key="1">
    <source>
        <dbReference type="EMBL" id="GES93576.1"/>
    </source>
</evidence>
<accession>A0A8H3QVM1</accession>